<keyword evidence="2" id="KW-1185">Reference proteome</keyword>
<name>A0A4E0QLQ2_9GAMM</name>
<dbReference type="Proteomes" id="UP000030428">
    <property type="component" value="Unassembled WGS sequence"/>
</dbReference>
<dbReference type="EMBL" id="JSZA02000174">
    <property type="protein sequence ID" value="TGO02259.1"/>
    <property type="molecule type" value="Genomic_DNA"/>
</dbReference>
<organism evidence="1 2">
    <name type="scientific">Candidatus Thiomargarita nelsonii</name>
    <dbReference type="NCBI Taxonomy" id="1003181"/>
    <lineage>
        <taxon>Bacteria</taxon>
        <taxon>Pseudomonadati</taxon>
        <taxon>Pseudomonadota</taxon>
        <taxon>Gammaproteobacteria</taxon>
        <taxon>Thiotrichales</taxon>
        <taxon>Thiotrichaceae</taxon>
        <taxon>Thiomargarita</taxon>
    </lineage>
</organism>
<protein>
    <recommendedName>
        <fullName evidence="3">Helix-turn-helix domain-containing protein</fullName>
    </recommendedName>
</protein>
<sequence>MEKLSIKEASERFEMSRARLYKLLNDGLIAGHLSQTKSKNEMSWVLANSLRTYLKNRDRKGGRPQIQCLHDDYVPAKIAAKKSGYALRHVYYLAKRGSIASKKGEGGVRVSYTNLLNYKNKNTIAK</sequence>
<comment type="caution">
    <text evidence="1">The sequence shown here is derived from an EMBL/GenBank/DDBJ whole genome shotgun (WGS) entry which is preliminary data.</text>
</comment>
<dbReference type="AlphaFoldDB" id="A0A4E0QLQ2"/>
<evidence type="ECO:0008006" key="3">
    <source>
        <dbReference type="Google" id="ProtNLM"/>
    </source>
</evidence>
<accession>A0A4E0QLQ2</accession>
<evidence type="ECO:0000313" key="2">
    <source>
        <dbReference type="Proteomes" id="UP000030428"/>
    </source>
</evidence>
<gene>
    <name evidence="1" type="ORF">PN36_27775</name>
</gene>
<evidence type="ECO:0000313" key="1">
    <source>
        <dbReference type="EMBL" id="TGO02259.1"/>
    </source>
</evidence>
<reference evidence="1 2" key="1">
    <citation type="journal article" date="2016" name="Front. Microbiol.">
        <title>Single-Cell (Meta-)Genomics of a Dimorphic Candidatus Thiomargarita nelsonii Reveals Genomic Plasticity.</title>
        <authorList>
            <person name="Flood B.E."/>
            <person name="Fliss P."/>
            <person name="Jones D.S."/>
            <person name="Dick G.J."/>
            <person name="Jain S."/>
            <person name="Kaster A.K."/>
            <person name="Winkel M."/>
            <person name="Mussmann M."/>
            <person name="Bailey J."/>
        </authorList>
    </citation>
    <scope>NUCLEOTIDE SEQUENCE [LARGE SCALE GENOMIC DNA]</scope>
    <source>
        <strain evidence="1">Hydrate Ridge</strain>
    </source>
</reference>
<proteinExistence type="predicted"/>